<protein>
    <submittedName>
        <fullName evidence="2">Uncharacterized protein</fullName>
    </submittedName>
</protein>
<accession>A0ABS3JEH1</accession>
<keyword evidence="3" id="KW-1185">Reference proteome</keyword>
<evidence type="ECO:0000313" key="3">
    <source>
        <dbReference type="Proteomes" id="UP000664628"/>
    </source>
</evidence>
<proteinExistence type="predicted"/>
<dbReference type="Proteomes" id="UP000664628">
    <property type="component" value="Unassembled WGS sequence"/>
</dbReference>
<comment type="caution">
    <text evidence="2">The sequence shown here is derived from an EMBL/GenBank/DDBJ whole genome shotgun (WGS) entry which is preliminary data.</text>
</comment>
<gene>
    <name evidence="2" type="ORF">J2I46_07415</name>
</gene>
<evidence type="ECO:0000313" key="2">
    <source>
        <dbReference type="EMBL" id="MBO0948400.1"/>
    </source>
</evidence>
<sequence length="52" mass="5918">MNNEQWESKGLAKATWRAQANQLTSQPINYSTHSPHLHPGTSHFRHVPGRLV</sequence>
<name>A0ABS3JEH1_9BACT</name>
<dbReference type="RefSeq" id="WP_207328374.1">
    <property type="nucleotide sequence ID" value="NZ_JAFMYW010000002.1"/>
</dbReference>
<reference evidence="2 3" key="1">
    <citation type="submission" date="2021-03" db="EMBL/GenBank/DDBJ databases">
        <title>Fibrella sp. HMF5405 genome sequencing and assembly.</title>
        <authorList>
            <person name="Kang H."/>
            <person name="Kim H."/>
            <person name="Bae S."/>
            <person name="Joh K."/>
        </authorList>
    </citation>
    <scope>NUCLEOTIDE SEQUENCE [LARGE SCALE GENOMIC DNA]</scope>
    <source>
        <strain evidence="2 3">HMF5405</strain>
    </source>
</reference>
<organism evidence="2 3">
    <name type="scientific">Fibrella forsythiae</name>
    <dbReference type="NCBI Taxonomy" id="2817061"/>
    <lineage>
        <taxon>Bacteria</taxon>
        <taxon>Pseudomonadati</taxon>
        <taxon>Bacteroidota</taxon>
        <taxon>Cytophagia</taxon>
        <taxon>Cytophagales</taxon>
        <taxon>Spirosomataceae</taxon>
        <taxon>Fibrella</taxon>
    </lineage>
</organism>
<feature type="region of interest" description="Disordered" evidence="1">
    <location>
        <begin position="1"/>
        <end position="52"/>
    </location>
</feature>
<evidence type="ECO:0000256" key="1">
    <source>
        <dbReference type="SAM" id="MobiDB-lite"/>
    </source>
</evidence>
<feature type="compositionally biased region" description="Basic residues" evidence="1">
    <location>
        <begin position="43"/>
        <end position="52"/>
    </location>
</feature>
<feature type="compositionally biased region" description="Polar residues" evidence="1">
    <location>
        <begin position="18"/>
        <end position="34"/>
    </location>
</feature>
<dbReference type="EMBL" id="JAFMYW010000002">
    <property type="protein sequence ID" value="MBO0948400.1"/>
    <property type="molecule type" value="Genomic_DNA"/>
</dbReference>